<protein>
    <submittedName>
        <fullName evidence="4">Saposin B-type domain-containing protein</fullName>
    </submittedName>
</protein>
<evidence type="ECO:0000313" key="5">
    <source>
        <dbReference type="Proteomes" id="UP000024404"/>
    </source>
</evidence>
<keyword evidence="1" id="KW-1015">Disulfide bond</keyword>
<proteinExistence type="predicted"/>
<dbReference type="EnsemblMetazoa" id="OVOC8509.1">
    <property type="protein sequence ID" value="OVOC8509.1"/>
    <property type="gene ID" value="WBGene00245318"/>
</dbReference>
<dbReference type="Gene3D" id="1.10.225.10">
    <property type="entry name" value="Saposin-like"/>
    <property type="match status" value="1"/>
</dbReference>
<evidence type="ECO:0000256" key="1">
    <source>
        <dbReference type="ARBA" id="ARBA00023157"/>
    </source>
</evidence>
<feature type="chain" id="PRO_5035934523" evidence="2">
    <location>
        <begin position="19"/>
        <end position="131"/>
    </location>
</feature>
<reference evidence="4" key="2">
    <citation type="submission" date="2022-06" db="UniProtKB">
        <authorList>
            <consortium name="EnsemblMetazoa"/>
        </authorList>
    </citation>
    <scope>IDENTIFICATION</scope>
</reference>
<reference evidence="5" key="1">
    <citation type="submission" date="2013-10" db="EMBL/GenBank/DDBJ databases">
        <title>Genome sequencing of Onchocerca volvulus.</title>
        <authorList>
            <person name="Cotton J."/>
            <person name="Tsai J."/>
            <person name="Stanley E."/>
            <person name="Tracey A."/>
            <person name="Holroyd N."/>
            <person name="Lustigman S."/>
            <person name="Berriman M."/>
        </authorList>
    </citation>
    <scope>NUCLEOTIDE SEQUENCE</scope>
</reference>
<evidence type="ECO:0000313" key="4">
    <source>
        <dbReference type="EnsemblMetazoa" id="OVOC8509.1"/>
    </source>
</evidence>
<feature type="domain" description="Saposin B-type" evidence="3">
    <location>
        <begin position="51"/>
        <end position="131"/>
    </location>
</feature>
<dbReference type="AlphaFoldDB" id="A0A8R1Y5C7"/>
<dbReference type="InterPro" id="IPR011001">
    <property type="entry name" value="Saposin-like"/>
</dbReference>
<keyword evidence="5" id="KW-1185">Reference proteome</keyword>
<dbReference type="Proteomes" id="UP000024404">
    <property type="component" value="Unassembled WGS sequence"/>
</dbReference>
<evidence type="ECO:0000256" key="2">
    <source>
        <dbReference type="SAM" id="SignalP"/>
    </source>
</evidence>
<feature type="signal peptide" evidence="2">
    <location>
        <begin position="1"/>
        <end position="18"/>
    </location>
</feature>
<evidence type="ECO:0000259" key="3">
    <source>
        <dbReference type="PROSITE" id="PS50015"/>
    </source>
</evidence>
<dbReference type="SUPFAM" id="SSF47862">
    <property type="entry name" value="Saposin"/>
    <property type="match status" value="1"/>
</dbReference>
<dbReference type="OMA" id="IMVERCE"/>
<dbReference type="InterPro" id="IPR008139">
    <property type="entry name" value="SaposinB_dom"/>
</dbReference>
<keyword evidence="2" id="KW-0732">Signal</keyword>
<sequence>MFYWFLLSLCVRVPFVGSMTNISDFRQLNSNSVELHETEIIVENRLSSVNKFDKCKVCVVFLEDLKMIINGTASSPIASQIMVERCEDKLGDKIIFEPVCELILRELVRVMHWINSLIHPDNICNKLHVCA</sequence>
<dbReference type="EMBL" id="CMVM020000248">
    <property type="status" value="NOT_ANNOTATED_CDS"/>
    <property type="molecule type" value="Genomic_DNA"/>
</dbReference>
<name>A0A8R1Y5C7_ONCVO</name>
<accession>A0A8R1Y5C7</accession>
<dbReference type="PROSITE" id="PS50015">
    <property type="entry name" value="SAP_B"/>
    <property type="match status" value="1"/>
</dbReference>
<organism evidence="4 5">
    <name type="scientific">Onchocerca volvulus</name>
    <dbReference type="NCBI Taxonomy" id="6282"/>
    <lineage>
        <taxon>Eukaryota</taxon>
        <taxon>Metazoa</taxon>
        <taxon>Ecdysozoa</taxon>
        <taxon>Nematoda</taxon>
        <taxon>Chromadorea</taxon>
        <taxon>Rhabditida</taxon>
        <taxon>Spirurina</taxon>
        <taxon>Spiruromorpha</taxon>
        <taxon>Filarioidea</taxon>
        <taxon>Onchocercidae</taxon>
        <taxon>Onchocerca</taxon>
    </lineage>
</organism>